<keyword evidence="1" id="KW-0808">Transferase</keyword>
<protein>
    <submittedName>
        <fullName evidence="1">Rna-dependent rna polymerase</fullName>
    </submittedName>
</protein>
<dbReference type="GO" id="GO:0003968">
    <property type="term" value="F:RNA-directed RNA polymerase activity"/>
    <property type="evidence" value="ECO:0007669"/>
    <property type="project" value="UniProtKB-KW"/>
</dbReference>
<keyword evidence="1" id="KW-0548">Nucleotidyltransferase</keyword>
<dbReference type="EMBL" id="BCWF01000011">
    <property type="protein sequence ID" value="GAT21788.1"/>
    <property type="molecule type" value="Genomic_DNA"/>
</dbReference>
<accession>A0A146F6X8</accession>
<comment type="caution">
    <text evidence="1">The sequence shown here is derived from an EMBL/GenBank/DDBJ whole genome shotgun (WGS) entry which is preliminary data.</text>
</comment>
<dbReference type="Proteomes" id="UP000075230">
    <property type="component" value="Unassembled WGS sequence"/>
</dbReference>
<organism evidence="1 2">
    <name type="scientific">Aspergillus kawachii</name>
    <name type="common">White koji mold</name>
    <name type="synonym">Aspergillus awamori var. kawachi</name>
    <dbReference type="NCBI Taxonomy" id="1069201"/>
    <lineage>
        <taxon>Eukaryota</taxon>
        <taxon>Fungi</taxon>
        <taxon>Dikarya</taxon>
        <taxon>Ascomycota</taxon>
        <taxon>Pezizomycotina</taxon>
        <taxon>Eurotiomycetes</taxon>
        <taxon>Eurotiomycetidae</taxon>
        <taxon>Eurotiales</taxon>
        <taxon>Aspergillaceae</taxon>
        <taxon>Aspergillus</taxon>
        <taxon>Aspergillus subgen. Circumdati</taxon>
    </lineage>
</organism>
<reference evidence="1 2" key="1">
    <citation type="journal article" date="2016" name="DNA Res.">
        <title>Genome sequence of Aspergillus luchuensis NBRC 4314.</title>
        <authorList>
            <person name="Yamada O."/>
            <person name="Machida M."/>
            <person name="Hosoyama A."/>
            <person name="Goto M."/>
            <person name="Takahashi T."/>
            <person name="Futagami T."/>
            <person name="Yamagata Y."/>
            <person name="Takeuchi M."/>
            <person name="Kobayashi T."/>
            <person name="Koike H."/>
            <person name="Abe K."/>
            <person name="Asai K."/>
            <person name="Arita M."/>
            <person name="Fujita N."/>
            <person name="Fukuda K."/>
            <person name="Higa K."/>
            <person name="Horikawa H."/>
            <person name="Ishikawa T."/>
            <person name="Jinno K."/>
            <person name="Kato Y."/>
            <person name="Kirimura K."/>
            <person name="Mizutani O."/>
            <person name="Nakasone K."/>
            <person name="Sano M."/>
            <person name="Shiraishi Y."/>
            <person name="Tsukahara M."/>
            <person name="Gomi K."/>
        </authorList>
    </citation>
    <scope>NUCLEOTIDE SEQUENCE [LARGE SCALE GENOMIC DNA]</scope>
    <source>
        <strain evidence="1 2">RIB 2604</strain>
    </source>
</reference>
<name>A0A146F6X8_ASPKA</name>
<dbReference type="AlphaFoldDB" id="A0A146F6X8"/>
<evidence type="ECO:0000313" key="2">
    <source>
        <dbReference type="Proteomes" id="UP000075230"/>
    </source>
</evidence>
<gene>
    <name evidence="1" type="ORF">RIB2604_01100310</name>
</gene>
<keyword evidence="1" id="KW-0696">RNA-directed RNA polymerase</keyword>
<proteinExistence type="predicted"/>
<sequence length="91" mass="10324">MDEVRISYLCNSSGSTWDAMKRRTIDRIFGVSCTGEDYFNQNLKVKNYDIATEQLPVTRISPIQQKGVPPCFRRRDGDSKAVLGGAYVYPK</sequence>
<reference evidence="2" key="2">
    <citation type="submission" date="2016-02" db="EMBL/GenBank/DDBJ databases">
        <title>Genome sequencing of Aspergillus luchuensis NBRC 4314.</title>
        <authorList>
            <person name="Yamada O."/>
        </authorList>
    </citation>
    <scope>NUCLEOTIDE SEQUENCE [LARGE SCALE GENOMIC DNA]</scope>
    <source>
        <strain evidence="2">RIB 2604</strain>
    </source>
</reference>
<evidence type="ECO:0000313" key="1">
    <source>
        <dbReference type="EMBL" id="GAT21788.1"/>
    </source>
</evidence>